<reference evidence="1" key="1">
    <citation type="submission" date="2023-07" db="EMBL/GenBank/DDBJ databases">
        <title>A chromosome-level genome assembly of Lolium multiflorum.</title>
        <authorList>
            <person name="Chen Y."/>
            <person name="Copetti D."/>
            <person name="Kolliker R."/>
            <person name="Studer B."/>
        </authorList>
    </citation>
    <scope>NUCLEOTIDE SEQUENCE</scope>
    <source>
        <strain evidence="1">02402/16</strain>
        <tissue evidence="1">Leaf</tissue>
    </source>
</reference>
<evidence type="ECO:0000313" key="2">
    <source>
        <dbReference type="Proteomes" id="UP001231189"/>
    </source>
</evidence>
<dbReference type="Proteomes" id="UP001231189">
    <property type="component" value="Unassembled WGS sequence"/>
</dbReference>
<evidence type="ECO:0000313" key="1">
    <source>
        <dbReference type="EMBL" id="KAK1693228.1"/>
    </source>
</evidence>
<proteinExistence type="predicted"/>
<name>A0AAD8X1E3_LOLMU</name>
<sequence>MGQAMAGESFFALKFKEDDEESEEMSNGAVISFKHVVLSVSDLTRELHHPVEADWDKQFEETSTHELSVVFPSRESL</sequence>
<gene>
    <name evidence="1" type="ORF">QYE76_009925</name>
</gene>
<dbReference type="EMBL" id="JAUUTY010000001">
    <property type="protein sequence ID" value="KAK1693228.1"/>
    <property type="molecule type" value="Genomic_DNA"/>
</dbReference>
<organism evidence="1 2">
    <name type="scientific">Lolium multiflorum</name>
    <name type="common">Italian ryegrass</name>
    <name type="synonym">Lolium perenne subsp. multiflorum</name>
    <dbReference type="NCBI Taxonomy" id="4521"/>
    <lineage>
        <taxon>Eukaryota</taxon>
        <taxon>Viridiplantae</taxon>
        <taxon>Streptophyta</taxon>
        <taxon>Embryophyta</taxon>
        <taxon>Tracheophyta</taxon>
        <taxon>Spermatophyta</taxon>
        <taxon>Magnoliopsida</taxon>
        <taxon>Liliopsida</taxon>
        <taxon>Poales</taxon>
        <taxon>Poaceae</taxon>
        <taxon>BOP clade</taxon>
        <taxon>Pooideae</taxon>
        <taxon>Poodae</taxon>
        <taxon>Poeae</taxon>
        <taxon>Poeae Chloroplast Group 2 (Poeae type)</taxon>
        <taxon>Loliodinae</taxon>
        <taxon>Loliinae</taxon>
        <taxon>Lolium</taxon>
    </lineage>
</organism>
<dbReference type="AlphaFoldDB" id="A0AAD8X1E3"/>
<protein>
    <submittedName>
        <fullName evidence="1">Uncharacterized protein</fullName>
    </submittedName>
</protein>
<keyword evidence="2" id="KW-1185">Reference proteome</keyword>
<comment type="caution">
    <text evidence="1">The sequence shown here is derived from an EMBL/GenBank/DDBJ whole genome shotgun (WGS) entry which is preliminary data.</text>
</comment>
<accession>A0AAD8X1E3</accession>